<dbReference type="EMBL" id="KP211958">
    <property type="protein sequence ID" value="AJK27585.1"/>
    <property type="molecule type" value="Genomic_DNA"/>
</dbReference>
<dbReference type="GO" id="GO:0009307">
    <property type="term" value="P:DNA restriction-modification system"/>
    <property type="evidence" value="ECO:0007669"/>
    <property type="project" value="InterPro"/>
</dbReference>
<comment type="catalytic activity">
    <reaction evidence="6">
        <text>a 2'-deoxyadenosine in DNA + S-adenosyl-L-methionine = an N(6)-methyl-2'-deoxyadenosine in DNA + S-adenosyl-L-homocysteine + H(+)</text>
        <dbReference type="Rhea" id="RHEA:15197"/>
        <dbReference type="Rhea" id="RHEA-COMP:12418"/>
        <dbReference type="Rhea" id="RHEA-COMP:12419"/>
        <dbReference type="ChEBI" id="CHEBI:15378"/>
        <dbReference type="ChEBI" id="CHEBI:57856"/>
        <dbReference type="ChEBI" id="CHEBI:59789"/>
        <dbReference type="ChEBI" id="CHEBI:90615"/>
        <dbReference type="ChEBI" id="CHEBI:90616"/>
        <dbReference type="EC" id="2.1.1.72"/>
    </reaction>
</comment>
<dbReference type="KEGG" id="vg:26516703"/>
<dbReference type="SUPFAM" id="SSF53335">
    <property type="entry name" value="S-adenosyl-L-methionine-dependent methyltransferases"/>
    <property type="match status" value="1"/>
</dbReference>
<dbReference type="GeneID" id="26516703"/>
<dbReference type="Gene3D" id="3.40.50.150">
    <property type="entry name" value="Vaccinia Virus protein VP39"/>
    <property type="match status" value="1"/>
</dbReference>
<evidence type="ECO:0000256" key="6">
    <source>
        <dbReference type="ARBA" id="ARBA00047942"/>
    </source>
</evidence>
<reference evidence="7 8" key="1">
    <citation type="submission" date="2014-11" db="EMBL/GenBank/DDBJ databases">
        <authorList>
            <person name="Fedida A."/>
            <person name="Lindell D."/>
        </authorList>
    </citation>
    <scope>NUCLEOTIDE SEQUENCE [LARGE SCALE GENOMIC DNA]</scope>
</reference>
<keyword evidence="3" id="KW-0489">Methyltransferase</keyword>
<sequence>MKYIKTPLRYPGGKSRAAERLLKLAPKCKEFREPFLGGGSVALRFTQDNPTADVWVNDLYGYLYNFWKVLQSDYKELSDKLIDYKQQNHDELLAKDLFLQCKEDISEADSFDQACFFWILNKCSYSGLTENSSFSKTASKQNFTVRGAENLKAVGSLIGHWNITNIDYSEVMNDDHDHSGDVFVFLDPPYKIKSYLYGTNAELHKDFDHKIFYDNCQVCPHKWMITYNIDEEIEEWFDTYKQEYFQLTYGMKHRGSKNRNQQELLIRNYEAKVASPLEVMYAG</sequence>
<keyword evidence="5" id="KW-0949">S-adenosyl-L-methionine</keyword>
<dbReference type="InterPro" id="IPR029063">
    <property type="entry name" value="SAM-dependent_MTases_sf"/>
</dbReference>
<dbReference type="GO" id="GO:0009007">
    <property type="term" value="F:site-specific DNA-methyltransferase (adenine-specific) activity"/>
    <property type="evidence" value="ECO:0007669"/>
    <property type="project" value="UniProtKB-EC"/>
</dbReference>
<dbReference type="GO" id="GO:1904047">
    <property type="term" value="F:S-adenosyl-L-methionine binding"/>
    <property type="evidence" value="ECO:0007669"/>
    <property type="project" value="TreeGrafter"/>
</dbReference>
<dbReference type="RefSeq" id="YP_009188233.1">
    <property type="nucleotide sequence ID" value="NC_028663.1"/>
</dbReference>
<organism evidence="7 8">
    <name type="scientific">Cyanophage P-TIM40</name>
    <dbReference type="NCBI Taxonomy" id="1589733"/>
    <lineage>
        <taxon>Viruses</taxon>
        <taxon>Duplodnaviria</taxon>
        <taxon>Heunggongvirae</taxon>
        <taxon>Uroviricota</taxon>
        <taxon>Caudoviricetes</taxon>
        <taxon>Pantevenvirales</taxon>
        <taxon>Kyanoviridae</taxon>
        <taxon>Libanvirus</taxon>
        <taxon>Libanvirus ptim40</taxon>
    </lineage>
</organism>
<dbReference type="EC" id="2.1.1.72" evidence="2"/>
<dbReference type="InterPro" id="IPR012327">
    <property type="entry name" value="MeTrfase_D12"/>
</dbReference>
<gene>
    <name evidence="7" type="primary">dam</name>
    <name evidence="7" type="ORF">PTIM40_158</name>
</gene>
<dbReference type="GO" id="GO:0006298">
    <property type="term" value="P:mismatch repair"/>
    <property type="evidence" value="ECO:0007669"/>
    <property type="project" value="TreeGrafter"/>
</dbReference>
<keyword evidence="8" id="KW-1185">Reference proteome</keyword>
<dbReference type="Proteomes" id="UP000032135">
    <property type="component" value="Segment"/>
</dbReference>
<dbReference type="Gene3D" id="1.10.1020.10">
    <property type="entry name" value="Adenine-specific Methyltransferase, Domain 2"/>
    <property type="match status" value="1"/>
</dbReference>
<protein>
    <recommendedName>
        <fullName evidence="2">site-specific DNA-methyltransferase (adenine-specific)</fullName>
        <ecNumber evidence="2">2.1.1.72</ecNumber>
    </recommendedName>
</protein>
<evidence type="ECO:0000256" key="3">
    <source>
        <dbReference type="ARBA" id="ARBA00022603"/>
    </source>
</evidence>
<evidence type="ECO:0000256" key="5">
    <source>
        <dbReference type="ARBA" id="ARBA00022691"/>
    </source>
</evidence>
<dbReference type="PANTHER" id="PTHR30481">
    <property type="entry name" value="DNA ADENINE METHYLASE"/>
    <property type="match status" value="1"/>
</dbReference>
<accession>A0A0C5AMX6</accession>
<dbReference type="OrthoDB" id="8399at10239"/>
<dbReference type="InterPro" id="IPR023095">
    <property type="entry name" value="Ade_MeTrfase_dom_2"/>
</dbReference>
<keyword evidence="4" id="KW-0808">Transferase</keyword>
<dbReference type="InterPro" id="IPR002052">
    <property type="entry name" value="DNA_methylase_N6_adenine_CS"/>
</dbReference>
<dbReference type="InterPro" id="IPR012263">
    <property type="entry name" value="M_m6A_EcoRV"/>
</dbReference>
<proteinExistence type="inferred from homology"/>
<dbReference type="Pfam" id="PF02086">
    <property type="entry name" value="MethyltransfD12"/>
    <property type="match status" value="1"/>
</dbReference>
<dbReference type="GO" id="GO:0032259">
    <property type="term" value="P:methylation"/>
    <property type="evidence" value="ECO:0007669"/>
    <property type="project" value="UniProtKB-KW"/>
</dbReference>
<evidence type="ECO:0000313" key="7">
    <source>
        <dbReference type="EMBL" id="AJK27585.1"/>
    </source>
</evidence>
<evidence type="ECO:0000256" key="4">
    <source>
        <dbReference type="ARBA" id="ARBA00022679"/>
    </source>
</evidence>
<name>A0A0C5AMX6_9CAUD</name>
<evidence type="ECO:0000313" key="8">
    <source>
        <dbReference type="Proteomes" id="UP000032135"/>
    </source>
</evidence>
<dbReference type="GO" id="GO:0043565">
    <property type="term" value="F:sequence-specific DNA binding"/>
    <property type="evidence" value="ECO:0007669"/>
    <property type="project" value="TreeGrafter"/>
</dbReference>
<evidence type="ECO:0000256" key="2">
    <source>
        <dbReference type="ARBA" id="ARBA00011900"/>
    </source>
</evidence>
<comment type="similarity">
    <text evidence="1">Belongs to the N(4)/N(6)-methyltransferase family.</text>
</comment>
<dbReference type="PIRSF" id="PIRSF000398">
    <property type="entry name" value="M_m6A_EcoRV"/>
    <property type="match status" value="1"/>
</dbReference>
<evidence type="ECO:0000256" key="1">
    <source>
        <dbReference type="ARBA" id="ARBA00006594"/>
    </source>
</evidence>
<dbReference type="PROSITE" id="PS00092">
    <property type="entry name" value="N6_MTASE"/>
    <property type="match status" value="1"/>
</dbReference>
<dbReference type="PRINTS" id="PR00505">
    <property type="entry name" value="D12N6MTFRASE"/>
</dbReference>
<dbReference type="PANTHER" id="PTHR30481:SF2">
    <property type="entry name" value="SITE-SPECIFIC DNA-METHYLTRANSFERASE (ADENINE-SPECIFIC)"/>
    <property type="match status" value="1"/>
</dbReference>